<dbReference type="PANTHER" id="PTHR12271">
    <property type="entry name" value="POLY A POLYMERASE CID PAP -RELATED"/>
    <property type="match status" value="1"/>
</dbReference>
<dbReference type="PANTHER" id="PTHR12271:SF40">
    <property type="entry name" value="POLY(A) RNA POLYMERASE GLD2"/>
    <property type="match status" value="1"/>
</dbReference>
<dbReference type="GO" id="GO:0031123">
    <property type="term" value="P:RNA 3'-end processing"/>
    <property type="evidence" value="ECO:0007669"/>
    <property type="project" value="TreeGrafter"/>
</dbReference>
<accession>A0A4U5MVE4</accession>
<evidence type="ECO:0000256" key="1">
    <source>
        <dbReference type="SAM" id="MobiDB-lite"/>
    </source>
</evidence>
<evidence type="ECO:0000259" key="2">
    <source>
        <dbReference type="Pfam" id="PF22600"/>
    </source>
</evidence>
<dbReference type="EMBL" id="AZBU02000006">
    <property type="protein sequence ID" value="TKR73513.1"/>
    <property type="molecule type" value="Genomic_DNA"/>
</dbReference>
<feature type="region of interest" description="Disordered" evidence="1">
    <location>
        <begin position="60"/>
        <end position="81"/>
    </location>
</feature>
<dbReference type="STRING" id="34508.A0A4U5MVE4"/>
<dbReference type="Pfam" id="PF22600">
    <property type="entry name" value="MTPAP-like_central"/>
    <property type="match status" value="1"/>
</dbReference>
<protein>
    <recommendedName>
        <fullName evidence="2">Poly(A) RNA polymerase mitochondrial-like central palm domain-containing protein</fullName>
    </recommendedName>
</protein>
<feature type="domain" description="Poly(A) RNA polymerase mitochondrial-like central palm" evidence="2">
    <location>
        <begin position="168"/>
        <end position="279"/>
    </location>
</feature>
<evidence type="ECO:0000313" key="3">
    <source>
        <dbReference type="EMBL" id="TKR73513.1"/>
    </source>
</evidence>
<gene>
    <name evidence="3" type="ORF">L596_020814</name>
</gene>
<dbReference type="Proteomes" id="UP000298663">
    <property type="component" value="Unassembled WGS sequence"/>
</dbReference>
<dbReference type="InterPro" id="IPR054708">
    <property type="entry name" value="MTPAP-like_central"/>
</dbReference>
<dbReference type="AlphaFoldDB" id="A0A4U5MVE4"/>
<dbReference type="SUPFAM" id="SSF81301">
    <property type="entry name" value="Nucleotidyltransferase"/>
    <property type="match status" value="1"/>
</dbReference>
<dbReference type="GO" id="GO:0016779">
    <property type="term" value="F:nucleotidyltransferase activity"/>
    <property type="evidence" value="ECO:0007669"/>
    <property type="project" value="TreeGrafter"/>
</dbReference>
<proteinExistence type="predicted"/>
<keyword evidence="4" id="KW-1185">Reference proteome</keyword>
<organism evidence="3 4">
    <name type="scientific">Steinernema carpocapsae</name>
    <name type="common">Entomopathogenic nematode</name>
    <dbReference type="NCBI Taxonomy" id="34508"/>
    <lineage>
        <taxon>Eukaryota</taxon>
        <taxon>Metazoa</taxon>
        <taxon>Ecdysozoa</taxon>
        <taxon>Nematoda</taxon>
        <taxon>Chromadorea</taxon>
        <taxon>Rhabditida</taxon>
        <taxon>Tylenchina</taxon>
        <taxon>Panagrolaimomorpha</taxon>
        <taxon>Strongyloidoidea</taxon>
        <taxon>Steinernematidae</taxon>
        <taxon>Steinernema</taxon>
    </lineage>
</organism>
<comment type="caution">
    <text evidence="3">The sequence shown here is derived from an EMBL/GenBank/DDBJ whole genome shotgun (WGS) entry which is preliminary data.</text>
</comment>
<dbReference type="CDD" id="cd05402">
    <property type="entry name" value="NT_PAP_TUTase"/>
    <property type="match status" value="1"/>
</dbReference>
<reference evidence="3 4" key="1">
    <citation type="journal article" date="2015" name="Genome Biol.">
        <title>Comparative genomics of Steinernema reveals deeply conserved gene regulatory networks.</title>
        <authorList>
            <person name="Dillman A.R."/>
            <person name="Macchietto M."/>
            <person name="Porter C.F."/>
            <person name="Rogers A."/>
            <person name="Williams B."/>
            <person name="Antoshechkin I."/>
            <person name="Lee M.M."/>
            <person name="Goodwin Z."/>
            <person name="Lu X."/>
            <person name="Lewis E.E."/>
            <person name="Goodrich-Blair H."/>
            <person name="Stock S.P."/>
            <person name="Adams B.J."/>
            <person name="Sternberg P.W."/>
            <person name="Mortazavi A."/>
        </authorList>
    </citation>
    <scope>NUCLEOTIDE SEQUENCE [LARGE SCALE GENOMIC DNA]</scope>
    <source>
        <strain evidence="3 4">ALL</strain>
    </source>
</reference>
<feature type="compositionally biased region" description="Basic and acidic residues" evidence="1">
    <location>
        <begin position="60"/>
        <end position="80"/>
    </location>
</feature>
<dbReference type="InterPro" id="IPR043519">
    <property type="entry name" value="NT_sf"/>
</dbReference>
<sequence>MNVHHMNKDVFVYVSNVFIKSFVYFATPRFSGGKTAFREISLFTQEEHMTQNYLKKEERKMARQAEKGENPKSSKNEEQVKQTIHVHTKSYVLHILFTKNCKGFHVEKNLHKDHEYTMDSKNFIHKNVPLHCSTCRSVEHVEEDCRKWMTWDKSPGAEMSPMLNEFFSKLTEKAFFSKRITAAETIKMHQIKSALNADIRKVYPTAYLTAFGSLCTGFGTSGSDVDLCLRFSDNANYNVISLLKKIAKNLDTSLYANINVLANARIPIIKLRHKPTGIDAE</sequence>
<name>A0A4U5MVE4_STECR</name>
<dbReference type="Gene3D" id="3.30.460.10">
    <property type="entry name" value="Beta Polymerase, domain 2"/>
    <property type="match status" value="1"/>
</dbReference>
<reference evidence="3 4" key="2">
    <citation type="journal article" date="2019" name="G3 (Bethesda)">
        <title>Hybrid Assembly of the Genome of the Entomopathogenic Nematode Steinernema carpocapsae Identifies the X-Chromosome.</title>
        <authorList>
            <person name="Serra L."/>
            <person name="Macchietto M."/>
            <person name="Macias-Munoz A."/>
            <person name="McGill C.J."/>
            <person name="Rodriguez I.M."/>
            <person name="Rodriguez B."/>
            <person name="Murad R."/>
            <person name="Mortazavi A."/>
        </authorList>
    </citation>
    <scope>NUCLEOTIDE SEQUENCE [LARGE SCALE GENOMIC DNA]</scope>
    <source>
        <strain evidence="3 4">ALL</strain>
    </source>
</reference>
<evidence type="ECO:0000313" key="4">
    <source>
        <dbReference type="Proteomes" id="UP000298663"/>
    </source>
</evidence>
<dbReference type="OrthoDB" id="407432at2759"/>